<dbReference type="PANTHER" id="PTHR35272">
    <property type="entry name" value="THIOL:DISULFIDE INTERCHANGE PROTEIN DSBC-RELATED"/>
    <property type="match status" value="1"/>
</dbReference>
<feature type="chain" id="PRO_5045678284" evidence="1">
    <location>
        <begin position="26"/>
        <end position="190"/>
    </location>
</feature>
<dbReference type="Pfam" id="PF13098">
    <property type="entry name" value="Thioredoxin_2"/>
    <property type="match status" value="1"/>
</dbReference>
<feature type="domain" description="Thioredoxin-like fold" evidence="2">
    <location>
        <begin position="58"/>
        <end position="187"/>
    </location>
</feature>
<dbReference type="SUPFAM" id="SSF52833">
    <property type="entry name" value="Thioredoxin-like"/>
    <property type="match status" value="1"/>
</dbReference>
<evidence type="ECO:0000313" key="4">
    <source>
        <dbReference type="Proteomes" id="UP000672097"/>
    </source>
</evidence>
<evidence type="ECO:0000259" key="2">
    <source>
        <dbReference type="Pfam" id="PF13098"/>
    </source>
</evidence>
<organism evidence="3 4">
    <name type="scientific">Ideonella paludis</name>
    <dbReference type="NCBI Taxonomy" id="1233411"/>
    <lineage>
        <taxon>Bacteria</taxon>
        <taxon>Pseudomonadati</taxon>
        <taxon>Pseudomonadota</taxon>
        <taxon>Betaproteobacteria</taxon>
        <taxon>Burkholderiales</taxon>
        <taxon>Sphaerotilaceae</taxon>
        <taxon>Ideonella</taxon>
    </lineage>
</organism>
<dbReference type="PANTHER" id="PTHR35272:SF4">
    <property type="entry name" value="THIOL:DISULFIDE INTERCHANGE PROTEIN DSBG"/>
    <property type="match status" value="1"/>
</dbReference>
<dbReference type="Gene3D" id="3.40.30.10">
    <property type="entry name" value="Glutaredoxin"/>
    <property type="match status" value="1"/>
</dbReference>
<dbReference type="EMBL" id="JAGQDG010000001">
    <property type="protein sequence ID" value="MBQ0934091.1"/>
    <property type="molecule type" value="Genomic_DNA"/>
</dbReference>
<sequence length="190" mass="20221">MLRRSLALTLFVGLPLMACSDAANTAPVAATGKPVDIEAYQKAAKAHGFSTGPVMASQTLYVFFDPACPHCAQLWANAKPLAKKLRIVWIPVGWLRPKSIEVGAAILSAPSPADAMEEHESKMLARTGTMTLPETVPEEAKAKLKANTDLFLSLRSESVPLIIYRNGKTGAHGRTEGAISADEIANLVGL</sequence>
<accession>A0ABS5DSG2</accession>
<name>A0ABS5DSG2_9BURK</name>
<reference evidence="3 4" key="1">
    <citation type="submission" date="2021-04" db="EMBL/GenBank/DDBJ databases">
        <title>The genome sequence of type strain Ideonella paludis KCTC 32238.</title>
        <authorList>
            <person name="Liu Y."/>
        </authorList>
    </citation>
    <scope>NUCLEOTIDE SEQUENCE [LARGE SCALE GENOMIC DNA]</scope>
    <source>
        <strain evidence="3 4">KCTC 32238</strain>
    </source>
</reference>
<proteinExistence type="predicted"/>
<dbReference type="InterPro" id="IPR051470">
    <property type="entry name" value="Thiol:disulfide_interchange"/>
</dbReference>
<keyword evidence="1" id="KW-0732">Signal</keyword>
<dbReference type="RefSeq" id="WP_210805634.1">
    <property type="nucleotide sequence ID" value="NZ_JAGQDG010000001.1"/>
</dbReference>
<evidence type="ECO:0000256" key="1">
    <source>
        <dbReference type="SAM" id="SignalP"/>
    </source>
</evidence>
<gene>
    <name evidence="3" type="ORF">KAK11_02040</name>
</gene>
<dbReference type="Proteomes" id="UP000672097">
    <property type="component" value="Unassembled WGS sequence"/>
</dbReference>
<comment type="caution">
    <text evidence="3">The sequence shown here is derived from an EMBL/GenBank/DDBJ whole genome shotgun (WGS) entry which is preliminary data.</text>
</comment>
<dbReference type="InterPro" id="IPR036249">
    <property type="entry name" value="Thioredoxin-like_sf"/>
</dbReference>
<protein>
    <submittedName>
        <fullName evidence="3">Thioredoxin fold domain-containing protein</fullName>
    </submittedName>
</protein>
<evidence type="ECO:0000313" key="3">
    <source>
        <dbReference type="EMBL" id="MBQ0934091.1"/>
    </source>
</evidence>
<keyword evidence="4" id="KW-1185">Reference proteome</keyword>
<feature type="signal peptide" evidence="1">
    <location>
        <begin position="1"/>
        <end position="25"/>
    </location>
</feature>
<dbReference type="InterPro" id="IPR012336">
    <property type="entry name" value="Thioredoxin-like_fold"/>
</dbReference>